<reference evidence="8 9" key="1">
    <citation type="submission" date="2015-01" db="EMBL/GenBank/DDBJ databases">
        <title>Draft genome of the acidophilic iron oxidizer Acidithrix ferrooxidans strain Py-F3.</title>
        <authorList>
            <person name="Poehlein A."/>
            <person name="Eisen S."/>
            <person name="Schloemann M."/>
            <person name="Johnson B.D."/>
            <person name="Daniel R."/>
            <person name="Muehling M."/>
        </authorList>
    </citation>
    <scope>NUCLEOTIDE SEQUENCE [LARGE SCALE GENOMIC DNA]</scope>
    <source>
        <strain evidence="8 9">Py-F3</strain>
    </source>
</reference>
<feature type="transmembrane region" description="Helical" evidence="6">
    <location>
        <begin position="608"/>
        <end position="628"/>
    </location>
</feature>
<organism evidence="8 9">
    <name type="scientific">Acidithrix ferrooxidans</name>
    <dbReference type="NCBI Taxonomy" id="1280514"/>
    <lineage>
        <taxon>Bacteria</taxon>
        <taxon>Bacillati</taxon>
        <taxon>Actinomycetota</taxon>
        <taxon>Acidimicrobiia</taxon>
        <taxon>Acidimicrobiales</taxon>
        <taxon>Acidimicrobiaceae</taxon>
        <taxon>Acidithrix</taxon>
    </lineage>
</organism>
<feature type="transmembrane region" description="Helical" evidence="6">
    <location>
        <begin position="640"/>
        <end position="661"/>
    </location>
</feature>
<proteinExistence type="predicted"/>
<keyword evidence="9" id="KW-1185">Reference proteome</keyword>
<evidence type="ECO:0000256" key="3">
    <source>
        <dbReference type="ARBA" id="ARBA00022692"/>
    </source>
</evidence>
<dbReference type="GO" id="GO:0055091">
    <property type="term" value="P:phospholipid homeostasis"/>
    <property type="evidence" value="ECO:0007669"/>
    <property type="project" value="TreeGrafter"/>
</dbReference>
<evidence type="ECO:0000259" key="7">
    <source>
        <dbReference type="Pfam" id="PF09924"/>
    </source>
</evidence>
<feature type="transmembrane region" description="Helical" evidence="6">
    <location>
        <begin position="464"/>
        <end position="483"/>
    </location>
</feature>
<dbReference type="PANTHER" id="PTHR34697">
    <property type="entry name" value="PHOSPHATIDYLGLYCEROL LYSYLTRANSFERASE"/>
    <property type="match status" value="1"/>
</dbReference>
<dbReference type="EMBL" id="JXYS01000012">
    <property type="protein sequence ID" value="KJF18610.1"/>
    <property type="molecule type" value="Genomic_DNA"/>
</dbReference>
<dbReference type="AlphaFoldDB" id="A0A0D8HKS7"/>
<evidence type="ECO:0000256" key="6">
    <source>
        <dbReference type="SAM" id="Phobius"/>
    </source>
</evidence>
<gene>
    <name evidence="8" type="primary">lysX</name>
    <name evidence="8" type="ORF">AXFE_05620</name>
</gene>
<feature type="transmembrane region" description="Helical" evidence="6">
    <location>
        <begin position="278"/>
        <end position="305"/>
    </location>
</feature>
<feature type="domain" description="Phosphatidylglycerol lysyltransferase C-terminal" evidence="7">
    <location>
        <begin position="688"/>
        <end position="982"/>
    </location>
</feature>
<evidence type="ECO:0000313" key="8">
    <source>
        <dbReference type="EMBL" id="KJF18610.1"/>
    </source>
</evidence>
<dbReference type="PANTHER" id="PTHR34697:SF2">
    <property type="entry name" value="PHOSPHATIDYLGLYCEROL LYSYLTRANSFERASE"/>
    <property type="match status" value="1"/>
</dbReference>
<evidence type="ECO:0000256" key="2">
    <source>
        <dbReference type="ARBA" id="ARBA00022475"/>
    </source>
</evidence>
<evidence type="ECO:0000313" key="9">
    <source>
        <dbReference type="Proteomes" id="UP000032360"/>
    </source>
</evidence>
<accession>A0A0D8HKS7</accession>
<keyword evidence="3 6" id="KW-0812">Transmembrane</keyword>
<dbReference type="Pfam" id="PF09924">
    <property type="entry name" value="LPG_synthase_C"/>
    <property type="match status" value="1"/>
</dbReference>
<dbReference type="OrthoDB" id="594838at2"/>
<comment type="caution">
    <text evidence="8">The sequence shown here is derived from an EMBL/GenBank/DDBJ whole genome shotgun (WGS) entry which is preliminary data.</text>
</comment>
<comment type="subcellular location">
    <subcellularLocation>
        <location evidence="1">Cell membrane</location>
        <topology evidence="1">Multi-pass membrane protein</topology>
    </subcellularLocation>
</comment>
<evidence type="ECO:0000256" key="1">
    <source>
        <dbReference type="ARBA" id="ARBA00004651"/>
    </source>
</evidence>
<protein>
    <submittedName>
        <fullName evidence="8">Lysylphosphatidylglycerol biosynthesis bifunctional protein LysX</fullName>
    </submittedName>
</protein>
<feature type="transmembrane region" description="Helical" evidence="6">
    <location>
        <begin position="495"/>
        <end position="516"/>
    </location>
</feature>
<keyword evidence="5 6" id="KW-0472">Membrane</keyword>
<keyword evidence="2" id="KW-1003">Cell membrane</keyword>
<keyword evidence="4 6" id="KW-1133">Transmembrane helix</keyword>
<dbReference type="Proteomes" id="UP000032360">
    <property type="component" value="Unassembled WGS sequence"/>
</dbReference>
<feature type="transmembrane region" description="Helical" evidence="6">
    <location>
        <begin position="528"/>
        <end position="548"/>
    </location>
</feature>
<dbReference type="STRING" id="1280514.AXFE_05620"/>
<dbReference type="RefSeq" id="WP_052604347.1">
    <property type="nucleotide sequence ID" value="NZ_JXYS01000012.1"/>
</dbReference>
<feature type="transmembrane region" description="Helical" evidence="6">
    <location>
        <begin position="244"/>
        <end position="266"/>
    </location>
</feature>
<dbReference type="InterPro" id="IPR024320">
    <property type="entry name" value="LPG_synthase_C"/>
</dbReference>
<feature type="transmembrane region" description="Helical" evidence="6">
    <location>
        <begin position="583"/>
        <end position="602"/>
    </location>
</feature>
<name>A0A0D8HKS7_9ACTN</name>
<evidence type="ECO:0000256" key="4">
    <source>
        <dbReference type="ARBA" id="ARBA00022989"/>
    </source>
</evidence>
<dbReference type="GO" id="GO:0016755">
    <property type="term" value="F:aminoacyltransferase activity"/>
    <property type="evidence" value="ECO:0007669"/>
    <property type="project" value="TreeGrafter"/>
</dbReference>
<evidence type="ECO:0000256" key="5">
    <source>
        <dbReference type="ARBA" id="ARBA00023136"/>
    </source>
</evidence>
<dbReference type="InterPro" id="IPR051211">
    <property type="entry name" value="PG_lysyltransferase"/>
</dbReference>
<sequence>MDSLSAKPYEAENQTMHIKESIDDFVDESLHSACKKEIEVHVGIGSRVIVASDLLIGRFEPGTRGELTKFKEYLATLDGPGVIIFAGNLFDLSNQTLQVKVCDLIDQEKEFFGQLRDLTTSHGFEIYILPGSRDRSLAWDLSQQKDLETIGQASLGIKVSLIVETTNGPKTIDIFSGREFEARSNQVDPYSKVDTPWSTHLIGEIIPHLTKRAKWLEGIDLVDNQGAISRFFASRIFYRKAMRYLPWLIAPILGAFFIKLPVILALPTIGHFKHRIRALAPFIQIAGAATLLDAVLVLTIATWLARRTYAGMIENPLIATNSGEALPNLAARIAAMEALDDSHIGTIIGNSLNPEMTDMTSGFFCATGGISKCYRESPARFGLPSVFQPIAQCTWVEIQPGAKVRVRLYSQTEELPLESRSERLVRLGKHDPTSGLRILASYPGGEGYIPSDATSTKFSRPRRLVALGVLLVGLIDLISTLVPPLRSRLSLITEFIPLAVPVAANAIAAIESVGLMALASGLRRGQRVAYLLTVAIASASVITNLIKGGDIEESILTAILVGSLVASRKAFTAPTNRIPMLKGIIRIPIGWLLIFIAGSLALRLDLLLFSRSTSIGILNGLLAVLERMVGSQSIPIPHSINLFLAPALSYSALTLLALLLLRASRPVVEAKVARLTLPGRPALTPTEIVNRYSKTTLDYFALRDDKSHFIAYNTLIAYAVIGTVAVVSPDPIGPAATATQAWNAFRNHANSNGWTICVLGSGEPWQTTYASSGLHSIYIGDEAVVNVSDFHLDGNKNKSLRQAVNRMRNYNYRVEFVDPATVSGPLRDELTRVLAQSRKGGVERGFSMTLGRFLDPRDIGLLLSIAYGPNNEVVGFCQWVPAPGINGYSLDLMRRDLADHPNGLTDLMVVATIEYLRANAMEALSLNFATMRAVIAGETEDGVSSRIERWFLKRLSDTMQIESLWRFNSKFHPIWLPRYLVFESPDSLPQIAIAIARAESLWELPVIGKFLVPKQ</sequence>
<dbReference type="GO" id="GO:0005886">
    <property type="term" value="C:plasma membrane"/>
    <property type="evidence" value="ECO:0007669"/>
    <property type="project" value="UniProtKB-SubCell"/>
</dbReference>